<dbReference type="PROSITE" id="PS51186">
    <property type="entry name" value="GNAT"/>
    <property type="match status" value="1"/>
</dbReference>
<dbReference type="EC" id="2.3.-.-" evidence="2"/>
<evidence type="ECO:0000259" key="1">
    <source>
        <dbReference type="PROSITE" id="PS51186"/>
    </source>
</evidence>
<dbReference type="InterPro" id="IPR016181">
    <property type="entry name" value="Acyl_CoA_acyltransferase"/>
</dbReference>
<organism evidence="2 3">
    <name type="scientific">Corallincola platygyrae</name>
    <dbReference type="NCBI Taxonomy" id="1193278"/>
    <lineage>
        <taxon>Bacteria</taxon>
        <taxon>Pseudomonadati</taxon>
        <taxon>Pseudomonadota</taxon>
        <taxon>Gammaproteobacteria</taxon>
        <taxon>Alteromonadales</taxon>
        <taxon>Psychromonadaceae</taxon>
        <taxon>Corallincola</taxon>
    </lineage>
</organism>
<dbReference type="InterPro" id="IPR053144">
    <property type="entry name" value="Acetyltransferase_Butenolide"/>
</dbReference>
<evidence type="ECO:0000313" key="2">
    <source>
        <dbReference type="EMBL" id="MFD2097923.1"/>
    </source>
</evidence>
<proteinExistence type="predicted"/>
<keyword evidence="2" id="KW-0808">Transferase</keyword>
<reference evidence="3" key="1">
    <citation type="journal article" date="2019" name="Int. J. Syst. Evol. Microbiol.">
        <title>The Global Catalogue of Microorganisms (GCM) 10K type strain sequencing project: providing services to taxonomists for standard genome sequencing and annotation.</title>
        <authorList>
            <consortium name="The Broad Institute Genomics Platform"/>
            <consortium name="The Broad Institute Genome Sequencing Center for Infectious Disease"/>
            <person name="Wu L."/>
            <person name="Ma J."/>
        </authorList>
    </citation>
    <scope>NUCLEOTIDE SEQUENCE [LARGE SCALE GENOMIC DNA]</scope>
    <source>
        <strain evidence="3">CGMCC 1.10992</strain>
    </source>
</reference>
<dbReference type="GO" id="GO:0016746">
    <property type="term" value="F:acyltransferase activity"/>
    <property type="evidence" value="ECO:0007669"/>
    <property type="project" value="UniProtKB-KW"/>
</dbReference>
<dbReference type="Pfam" id="PF00583">
    <property type="entry name" value="Acetyltransf_1"/>
    <property type="match status" value="1"/>
</dbReference>
<dbReference type="EMBL" id="JBHUHT010000030">
    <property type="protein sequence ID" value="MFD2097923.1"/>
    <property type="molecule type" value="Genomic_DNA"/>
</dbReference>
<keyword evidence="2" id="KW-0012">Acyltransferase</keyword>
<dbReference type="PANTHER" id="PTHR43233:SF1">
    <property type="entry name" value="FAMILY N-ACETYLTRANSFERASE, PUTATIVE (AFU_ORTHOLOGUE AFUA_6G03350)-RELATED"/>
    <property type="match status" value="1"/>
</dbReference>
<accession>A0ABW4XS44</accession>
<dbReference type="Gene3D" id="3.40.630.30">
    <property type="match status" value="1"/>
</dbReference>
<dbReference type="RefSeq" id="WP_345340062.1">
    <property type="nucleotide sequence ID" value="NZ_BAABLI010000013.1"/>
</dbReference>
<dbReference type="PANTHER" id="PTHR43233">
    <property type="entry name" value="FAMILY N-ACETYLTRANSFERASE, PUTATIVE (AFU_ORTHOLOGUE AFUA_6G03350)-RELATED"/>
    <property type="match status" value="1"/>
</dbReference>
<keyword evidence="3" id="KW-1185">Reference proteome</keyword>
<evidence type="ECO:0000313" key="3">
    <source>
        <dbReference type="Proteomes" id="UP001597380"/>
    </source>
</evidence>
<dbReference type="InterPro" id="IPR000182">
    <property type="entry name" value="GNAT_dom"/>
</dbReference>
<protein>
    <submittedName>
        <fullName evidence="2">GNAT family N-acetyltransferase</fullName>
        <ecNumber evidence="2">2.3.-.-</ecNumber>
    </submittedName>
</protein>
<sequence length="144" mass="16579">MSSVDYHISLNSQEMDLDMIHRFLRNSYWAKNIPKQVVATAIANSFCVGAFDQSSQVGFARLVTDRATFAYLADVFVLSEYRQQGISKRMLDTLLSQPEVQNLRRVMLVTADAHGLYRGFGFTDAKHPERMMERHQPDVYLRTK</sequence>
<comment type="caution">
    <text evidence="2">The sequence shown here is derived from an EMBL/GenBank/DDBJ whole genome shotgun (WGS) entry which is preliminary data.</text>
</comment>
<dbReference type="Proteomes" id="UP001597380">
    <property type="component" value="Unassembled WGS sequence"/>
</dbReference>
<name>A0ABW4XS44_9GAMM</name>
<gene>
    <name evidence="2" type="ORF">ACFSJ3_18195</name>
</gene>
<dbReference type="CDD" id="cd04301">
    <property type="entry name" value="NAT_SF"/>
    <property type="match status" value="1"/>
</dbReference>
<feature type="domain" description="N-acetyltransferase" evidence="1">
    <location>
        <begin position="6"/>
        <end position="144"/>
    </location>
</feature>
<dbReference type="SUPFAM" id="SSF55729">
    <property type="entry name" value="Acyl-CoA N-acyltransferases (Nat)"/>
    <property type="match status" value="1"/>
</dbReference>